<dbReference type="SMART" id="SM00530">
    <property type="entry name" value="HTH_XRE"/>
    <property type="match status" value="1"/>
</dbReference>
<dbReference type="InterPro" id="IPR001387">
    <property type="entry name" value="Cro/C1-type_HTH"/>
</dbReference>
<feature type="compositionally biased region" description="Basic and acidic residues" evidence="1">
    <location>
        <begin position="96"/>
        <end position="106"/>
    </location>
</feature>
<feature type="compositionally biased region" description="Basic and acidic residues" evidence="1">
    <location>
        <begin position="149"/>
        <end position="172"/>
    </location>
</feature>
<dbReference type="PROSITE" id="PS50943">
    <property type="entry name" value="HTH_CROC1"/>
    <property type="match status" value="1"/>
</dbReference>
<feature type="region of interest" description="Disordered" evidence="1">
    <location>
        <begin position="95"/>
        <end position="175"/>
    </location>
</feature>
<dbReference type="OrthoDB" id="3197212at2"/>
<accession>A0A3G2J6X7</accession>
<evidence type="ECO:0000259" key="2">
    <source>
        <dbReference type="PROSITE" id="PS50943"/>
    </source>
</evidence>
<organism evidence="3 4">
    <name type="scientific">Streptomyces dangxiongensis</name>
    <dbReference type="NCBI Taxonomy" id="1442032"/>
    <lineage>
        <taxon>Bacteria</taxon>
        <taxon>Bacillati</taxon>
        <taxon>Actinomycetota</taxon>
        <taxon>Actinomycetes</taxon>
        <taxon>Kitasatosporales</taxon>
        <taxon>Streptomycetaceae</taxon>
        <taxon>Streptomyces</taxon>
    </lineage>
</organism>
<name>A0A3G2J6X7_9ACTN</name>
<reference evidence="3 4" key="1">
    <citation type="submission" date="2018-10" db="EMBL/GenBank/DDBJ databases">
        <title>The genome of Streptomyces dangxiongensis Z022.</title>
        <authorList>
            <person name="Zhang B."/>
        </authorList>
    </citation>
    <scope>NUCLEOTIDE SEQUENCE [LARGE SCALE GENOMIC DNA]</scope>
    <source>
        <strain evidence="3 4">Z022</strain>
    </source>
</reference>
<dbReference type="EMBL" id="CP033073">
    <property type="protein sequence ID" value="AYN37976.1"/>
    <property type="molecule type" value="Genomic_DNA"/>
</dbReference>
<evidence type="ECO:0000313" key="4">
    <source>
        <dbReference type="Proteomes" id="UP000268329"/>
    </source>
</evidence>
<dbReference type="AlphaFoldDB" id="A0A3G2J6X7"/>
<dbReference type="CDD" id="cd00093">
    <property type="entry name" value="HTH_XRE"/>
    <property type="match status" value="1"/>
</dbReference>
<keyword evidence="4" id="KW-1185">Reference proteome</keyword>
<dbReference type="InterPro" id="IPR010982">
    <property type="entry name" value="Lambda_DNA-bd_dom_sf"/>
</dbReference>
<evidence type="ECO:0000256" key="1">
    <source>
        <dbReference type="SAM" id="MobiDB-lite"/>
    </source>
</evidence>
<dbReference type="Pfam" id="PF13560">
    <property type="entry name" value="HTH_31"/>
    <property type="match status" value="1"/>
</dbReference>
<feature type="domain" description="HTH cro/C1-type" evidence="2">
    <location>
        <begin position="171"/>
        <end position="215"/>
    </location>
</feature>
<proteinExistence type="predicted"/>
<dbReference type="Gene3D" id="1.10.260.40">
    <property type="entry name" value="lambda repressor-like DNA-binding domains"/>
    <property type="match status" value="1"/>
</dbReference>
<sequence>MEEGPRAVRKRPSSVQEGISHAEAQARGPPGIGHRDEIQNTTRTGMTAHVGPPNARKPRRAGRLPDLRARRGWWNSSSLLPEPRIRKGVAGIFTGRAEHTPGEPSRRGRIAHPVPAPPWPSGTTAGRTTEPPGLSDEPSVKASGLTLTYDHEQRRELGERIGDRRAAAHHTQESLCEATGLSRSHLQRIESGETDARYSDLLKIAATLGTPVSDLTR</sequence>
<dbReference type="KEGG" id="sdd:D9753_02290"/>
<gene>
    <name evidence="3" type="ORF">D9753_02290</name>
</gene>
<dbReference type="GO" id="GO:0003677">
    <property type="term" value="F:DNA binding"/>
    <property type="evidence" value="ECO:0007669"/>
    <property type="project" value="InterPro"/>
</dbReference>
<protein>
    <submittedName>
        <fullName evidence="3">XRE family transcriptional regulator</fullName>
    </submittedName>
</protein>
<dbReference type="Proteomes" id="UP000268329">
    <property type="component" value="Chromosome"/>
</dbReference>
<dbReference type="SUPFAM" id="SSF47413">
    <property type="entry name" value="lambda repressor-like DNA-binding domains"/>
    <property type="match status" value="1"/>
</dbReference>
<feature type="region of interest" description="Disordered" evidence="1">
    <location>
        <begin position="1"/>
        <end position="71"/>
    </location>
</feature>
<evidence type="ECO:0000313" key="3">
    <source>
        <dbReference type="EMBL" id="AYN37976.1"/>
    </source>
</evidence>